<feature type="compositionally biased region" description="Basic and acidic residues" evidence="1">
    <location>
        <begin position="46"/>
        <end position="58"/>
    </location>
</feature>
<comment type="caution">
    <text evidence="2">The sequence shown here is derived from an EMBL/GenBank/DDBJ whole genome shotgun (WGS) entry which is preliminary data.</text>
</comment>
<evidence type="ECO:0000256" key="1">
    <source>
        <dbReference type="SAM" id="MobiDB-lite"/>
    </source>
</evidence>
<gene>
    <name evidence="2" type="ORF">KIN20_004133</name>
</gene>
<reference evidence="2" key="1">
    <citation type="submission" date="2021-06" db="EMBL/GenBank/DDBJ databases">
        <title>Parelaphostrongylus tenuis whole genome reference sequence.</title>
        <authorList>
            <person name="Garwood T.J."/>
            <person name="Larsen P.A."/>
            <person name="Fountain-Jones N.M."/>
            <person name="Garbe J.R."/>
            <person name="Macchietto M.G."/>
            <person name="Kania S.A."/>
            <person name="Gerhold R.W."/>
            <person name="Richards J.E."/>
            <person name="Wolf T.M."/>
        </authorList>
    </citation>
    <scope>NUCLEOTIDE SEQUENCE</scope>
    <source>
        <strain evidence="2">MNPRO001-30</strain>
        <tissue evidence="2">Meninges</tissue>
    </source>
</reference>
<dbReference type="Proteomes" id="UP001196413">
    <property type="component" value="Unassembled WGS sequence"/>
</dbReference>
<protein>
    <submittedName>
        <fullName evidence="2">Uncharacterized protein</fullName>
    </submittedName>
</protein>
<evidence type="ECO:0000313" key="3">
    <source>
        <dbReference type="Proteomes" id="UP001196413"/>
    </source>
</evidence>
<keyword evidence="3" id="KW-1185">Reference proteome</keyword>
<evidence type="ECO:0000313" key="2">
    <source>
        <dbReference type="EMBL" id="KAJ1348750.1"/>
    </source>
</evidence>
<proteinExistence type="predicted"/>
<sequence>MDTMGVVKRVKLPVGANISTQQLNDRAQKQEARRCGSSKHQMSQKEINHTNYDEYHQA</sequence>
<accession>A0AAD5LYB9</accession>
<feature type="region of interest" description="Disordered" evidence="1">
    <location>
        <begin position="22"/>
        <end position="58"/>
    </location>
</feature>
<organism evidence="2 3">
    <name type="scientific">Parelaphostrongylus tenuis</name>
    <name type="common">Meningeal worm</name>
    <dbReference type="NCBI Taxonomy" id="148309"/>
    <lineage>
        <taxon>Eukaryota</taxon>
        <taxon>Metazoa</taxon>
        <taxon>Ecdysozoa</taxon>
        <taxon>Nematoda</taxon>
        <taxon>Chromadorea</taxon>
        <taxon>Rhabditida</taxon>
        <taxon>Rhabditina</taxon>
        <taxon>Rhabditomorpha</taxon>
        <taxon>Strongyloidea</taxon>
        <taxon>Metastrongylidae</taxon>
        <taxon>Parelaphostrongylus</taxon>
    </lineage>
</organism>
<dbReference type="AlphaFoldDB" id="A0AAD5LYB9"/>
<name>A0AAD5LYB9_PARTN</name>
<dbReference type="EMBL" id="JAHQIW010000552">
    <property type="protein sequence ID" value="KAJ1348750.1"/>
    <property type="molecule type" value="Genomic_DNA"/>
</dbReference>